<name>A0ABQ6YYL6_9ENTE</name>
<dbReference type="SUPFAM" id="SSF48498">
    <property type="entry name" value="Tetracyclin repressor-like, C-terminal domain"/>
    <property type="match status" value="1"/>
</dbReference>
<dbReference type="EMBL" id="MAEL01000042">
    <property type="protein sequence ID" value="KAF1303260.1"/>
    <property type="molecule type" value="Genomic_DNA"/>
</dbReference>
<dbReference type="InterPro" id="IPR001647">
    <property type="entry name" value="HTH_TetR"/>
</dbReference>
<evidence type="ECO:0000313" key="4">
    <source>
        <dbReference type="EMBL" id="KAF1303260.1"/>
    </source>
</evidence>
<sequence length="194" mass="22027">MARKKTITREQILSAAYEVVAKEGFSRFTARNIAAKMKCSTQPIYLEFKNMDDLKTVLVAEILDAWSSKMIDKVITGNRLVDLGLNCIEFANQDKQLYKALYLEGENDMAQMKEYSYDFFVNTIIKGTEYDGLTAERTEALYTGFWILISGLAALTSSSILDLSQEEIIELLTTSFETMKHSKPVDLSFKTLRP</sequence>
<proteinExistence type="predicted"/>
<evidence type="ECO:0000259" key="3">
    <source>
        <dbReference type="PROSITE" id="PS50977"/>
    </source>
</evidence>
<keyword evidence="5" id="KW-1185">Reference proteome</keyword>
<organism evidence="4 5">
    <name type="scientific">Candidatus Enterococcus willemsii</name>
    <dbReference type="NCBI Taxonomy" id="1857215"/>
    <lineage>
        <taxon>Bacteria</taxon>
        <taxon>Bacillati</taxon>
        <taxon>Bacillota</taxon>
        <taxon>Bacilli</taxon>
        <taxon>Lactobacillales</taxon>
        <taxon>Enterococcaceae</taxon>
        <taxon>Enterococcus</taxon>
    </lineage>
</organism>
<accession>A0ABQ6YYL6</accession>
<reference evidence="4 5" key="1">
    <citation type="submission" date="2016-06" db="EMBL/GenBank/DDBJ databases">
        <title>Four novel species of enterococci isolated from chicken manure.</title>
        <authorList>
            <person name="Van Tyne D."/>
        </authorList>
    </citation>
    <scope>NUCLEOTIDE SEQUENCE [LARGE SCALE GENOMIC DNA]</scope>
    <source>
        <strain evidence="4 5">CU12B</strain>
    </source>
</reference>
<dbReference type="PROSITE" id="PS50977">
    <property type="entry name" value="HTH_TETR_2"/>
    <property type="match status" value="1"/>
</dbReference>
<dbReference type="Pfam" id="PF00440">
    <property type="entry name" value="TetR_N"/>
    <property type="match status" value="1"/>
</dbReference>
<dbReference type="Gene3D" id="1.10.357.10">
    <property type="entry name" value="Tetracycline Repressor, domain 2"/>
    <property type="match status" value="1"/>
</dbReference>
<dbReference type="Proteomes" id="UP000782705">
    <property type="component" value="Unassembled WGS sequence"/>
</dbReference>
<feature type="DNA-binding region" description="H-T-H motif" evidence="2">
    <location>
        <begin position="29"/>
        <end position="48"/>
    </location>
</feature>
<evidence type="ECO:0000256" key="2">
    <source>
        <dbReference type="PROSITE-ProRule" id="PRU00335"/>
    </source>
</evidence>
<protein>
    <submittedName>
        <fullName evidence="4">TetR family transcriptional regulator</fullName>
    </submittedName>
</protein>
<evidence type="ECO:0000313" key="5">
    <source>
        <dbReference type="Proteomes" id="UP000782705"/>
    </source>
</evidence>
<gene>
    <name evidence="4" type="ORF">BAU17_08515</name>
</gene>
<dbReference type="InterPro" id="IPR036271">
    <property type="entry name" value="Tet_transcr_reg_TetR-rel_C_sf"/>
</dbReference>
<comment type="caution">
    <text evidence="4">The sequence shown here is derived from an EMBL/GenBank/DDBJ whole genome shotgun (WGS) entry which is preliminary data.</text>
</comment>
<keyword evidence="1 2" id="KW-0238">DNA-binding</keyword>
<dbReference type="SUPFAM" id="SSF46689">
    <property type="entry name" value="Homeodomain-like"/>
    <property type="match status" value="1"/>
</dbReference>
<dbReference type="InterPro" id="IPR009057">
    <property type="entry name" value="Homeodomain-like_sf"/>
</dbReference>
<feature type="domain" description="HTH tetR-type" evidence="3">
    <location>
        <begin position="6"/>
        <end position="66"/>
    </location>
</feature>
<evidence type="ECO:0000256" key="1">
    <source>
        <dbReference type="ARBA" id="ARBA00023125"/>
    </source>
</evidence>
<dbReference type="RefSeq" id="WP_161902274.1">
    <property type="nucleotide sequence ID" value="NZ_MAEL01000042.1"/>
</dbReference>